<evidence type="ECO:0000313" key="1">
    <source>
        <dbReference type="EMBL" id="AAP85681.1"/>
    </source>
</evidence>
<gene>
    <name evidence="1" type="primary">ORF_44</name>
</gene>
<protein>
    <submittedName>
        <fullName evidence="2">ADOR44</fullName>
    </submittedName>
    <submittedName>
        <fullName evidence="1">ORF_44</fullName>
    </submittedName>
</protein>
<evidence type="ECO:0000313" key="2">
    <source>
        <dbReference type="EMBL" id="AJA91684.1"/>
    </source>
</evidence>
<dbReference type="RefSeq" id="NP_872498.1">
    <property type="nucleotide sequence ID" value="NC_005038.1"/>
</dbReference>
<sequence length="48" mass="5665">MFIILLAALICIAIMYILKLNRRQEVDFLIYQNKFINPSLAKYVLIYG</sequence>
<organism evidence="1 3">
    <name type="scientific">Adoxophyes orana granulovirus</name>
    <name type="common">AoGV</name>
    <dbReference type="NCBI Taxonomy" id="170617"/>
    <lineage>
        <taxon>Viruses</taxon>
        <taxon>Viruses incertae sedis</taxon>
        <taxon>Naldaviricetes</taxon>
        <taxon>Lefavirales</taxon>
        <taxon>Baculoviridae</taxon>
        <taxon>Betabaculovirus</taxon>
        <taxon>Betabaculovirus adoranae</taxon>
    </lineage>
</organism>
<evidence type="ECO:0000313" key="3">
    <source>
        <dbReference type="Proteomes" id="UP000202129"/>
    </source>
</evidence>
<keyword evidence="3" id="KW-1185">Reference proteome</keyword>
<dbReference type="EMBL" id="AF547984">
    <property type="protein sequence ID" value="AAP85681.1"/>
    <property type="molecule type" value="Genomic_DNA"/>
</dbReference>
<dbReference type="Pfam" id="PF07280">
    <property type="entry name" value="Ac110_PIF"/>
    <property type="match status" value="1"/>
</dbReference>
<dbReference type="InterPro" id="IPR009903">
    <property type="entry name" value="AcMNPV_AC110"/>
</dbReference>
<accession>Q7T9X1</accession>
<reference evidence="2" key="2">
    <citation type="journal article" date="2015" name="J. Gen. Virol.">
        <title>Isolation of an Adoxophyes orana granulovirus (AdorGV) occlusion body morphology mutant: biological activity, genome sequence and relationship to other isolates of AdorGV.</title>
        <authorList>
            <person name="Nakai M."/>
            <person name="Harrison R.L."/>
            <person name="Uchida H."/>
            <person name="Ukuda R."/>
            <person name="Hikihara S."/>
            <person name="Ishii K."/>
            <person name="Kunimi Y."/>
        </authorList>
    </citation>
    <scope>NUCLEOTIDE SEQUENCE</scope>
    <source>
        <strain evidence="2">Miyazaki</strain>
    </source>
</reference>
<dbReference type="KEGG" id="vg:1463387"/>
<organismHost>
    <name type="scientific">Adoxophyes</name>
    <dbReference type="NCBI Taxonomy" id="85584"/>
</organismHost>
<proteinExistence type="predicted"/>
<dbReference type="Proteomes" id="UP000202129">
    <property type="component" value="Segment"/>
</dbReference>
<name>Q7T9X1_GVAO</name>
<dbReference type="EMBL" id="KM226332">
    <property type="protein sequence ID" value="AJA91684.1"/>
    <property type="molecule type" value="Genomic_DNA"/>
</dbReference>
<dbReference type="GeneID" id="1463387"/>
<reference evidence="1 3" key="1">
    <citation type="journal article" date="2003" name="Virology">
        <title>The complete sequence of the Adoxophyes orana granulovirus genome.</title>
        <authorList>
            <person name="Wormleaton S."/>
            <person name="Kuzio J."/>
            <person name="Winstanley D."/>
        </authorList>
    </citation>
    <scope>NUCLEOTIDE SEQUENCE [LARGE SCALE GENOMIC DNA]</scope>
</reference>